<dbReference type="Gene3D" id="3.30.565.10">
    <property type="entry name" value="Histidine kinase-like ATPase, C-terminal domain"/>
    <property type="match status" value="1"/>
</dbReference>
<dbReference type="EMBL" id="PGCK01000002">
    <property type="protein sequence ID" value="MCD1294047.1"/>
    <property type="molecule type" value="Genomic_DNA"/>
</dbReference>
<keyword evidence="8" id="KW-0067">ATP-binding</keyword>
<feature type="domain" description="PAS" evidence="14">
    <location>
        <begin position="42"/>
        <end position="94"/>
    </location>
</feature>
<dbReference type="CDD" id="cd00130">
    <property type="entry name" value="PAS"/>
    <property type="match status" value="1"/>
</dbReference>
<dbReference type="SMART" id="SM00387">
    <property type="entry name" value="HATPase_c"/>
    <property type="match status" value="1"/>
</dbReference>
<evidence type="ECO:0000259" key="13">
    <source>
        <dbReference type="PROSITE" id="PS50109"/>
    </source>
</evidence>
<feature type="domain" description="PAC" evidence="15">
    <location>
        <begin position="121"/>
        <end position="172"/>
    </location>
</feature>
<organism evidence="16 17">
    <name type="scientific">Methanooceanicella nereidis</name>
    <dbReference type="NCBI Taxonomy" id="2052831"/>
    <lineage>
        <taxon>Archaea</taxon>
        <taxon>Methanobacteriati</taxon>
        <taxon>Methanobacteriota</taxon>
        <taxon>Stenosarchaea group</taxon>
        <taxon>Methanomicrobia</taxon>
        <taxon>Methanocellales</taxon>
        <taxon>Methanocellaceae</taxon>
        <taxon>Methanooceanicella</taxon>
    </lineage>
</organism>
<keyword evidence="7 16" id="KW-0418">Kinase</keyword>
<keyword evidence="11" id="KW-0472">Membrane</keyword>
<dbReference type="PANTHER" id="PTHR42878:SF7">
    <property type="entry name" value="SENSOR HISTIDINE KINASE GLRK"/>
    <property type="match status" value="1"/>
</dbReference>
<reference evidence="16 17" key="1">
    <citation type="submission" date="2017-11" db="EMBL/GenBank/DDBJ databases">
        <title>Isolation and Characterization of Family Methanocellaceae Species from Potential Methane Hydrate Area Offshore Southwestern Taiwan.</title>
        <authorList>
            <person name="Zhang W.-L."/>
            <person name="Chen W.-C."/>
            <person name="Lai M.-C."/>
            <person name="Chen S.-C."/>
        </authorList>
    </citation>
    <scope>NUCLEOTIDE SEQUENCE [LARGE SCALE GENOMIC DNA]</scope>
    <source>
        <strain evidence="16 17">CWC-04</strain>
    </source>
</reference>
<dbReference type="PROSITE" id="PS50113">
    <property type="entry name" value="PAC"/>
    <property type="match status" value="1"/>
</dbReference>
<dbReference type="SMART" id="SM00091">
    <property type="entry name" value="PAS"/>
    <property type="match status" value="1"/>
</dbReference>
<dbReference type="InterPro" id="IPR035965">
    <property type="entry name" value="PAS-like_dom_sf"/>
</dbReference>
<dbReference type="InterPro" id="IPR000014">
    <property type="entry name" value="PAS"/>
</dbReference>
<comment type="caution">
    <text evidence="16">The sequence shown here is derived from an EMBL/GenBank/DDBJ whole genome shotgun (WGS) entry which is preliminary data.</text>
</comment>
<dbReference type="GO" id="GO:0004673">
    <property type="term" value="F:protein histidine kinase activity"/>
    <property type="evidence" value="ECO:0007669"/>
    <property type="project" value="UniProtKB-EC"/>
</dbReference>
<dbReference type="Gene3D" id="3.30.450.20">
    <property type="entry name" value="PAS domain"/>
    <property type="match status" value="1"/>
</dbReference>
<evidence type="ECO:0000256" key="5">
    <source>
        <dbReference type="ARBA" id="ARBA00022692"/>
    </source>
</evidence>
<comment type="subcellular location">
    <subcellularLocation>
        <location evidence="2">Membrane</location>
        <topology evidence="2">Multi-pass membrane protein</topology>
    </subcellularLocation>
</comment>
<dbReference type="PANTHER" id="PTHR42878">
    <property type="entry name" value="TWO-COMPONENT HISTIDINE KINASE"/>
    <property type="match status" value="1"/>
</dbReference>
<evidence type="ECO:0000256" key="1">
    <source>
        <dbReference type="ARBA" id="ARBA00000085"/>
    </source>
</evidence>
<evidence type="ECO:0000256" key="4">
    <source>
        <dbReference type="ARBA" id="ARBA00022679"/>
    </source>
</evidence>
<evidence type="ECO:0000259" key="15">
    <source>
        <dbReference type="PROSITE" id="PS50113"/>
    </source>
</evidence>
<sequence length="396" mass="45246">MKYEDSTYEKLVGILDSYYNQVEELKEACSRLNKLKEECCHLADNFKLLLDSTDEGIYGLDADGLCTMFNRSAAKMTKYEPEEVIGKDIHRLIHHTRIDGTPCPSDKCPIIKAIKDGEGCRVDNAIFWRKDGTFFPVEYSSYPMMEEGNVKGAVVTFNDITIRKEMENELLDSKKLAELYVDLMGHDINNMNQAAIGFLEIAIEKLRSEIGPDDVALLMKACDMMKESSHIIENVRKLQSIEEGGYRNKRIDIGEILSEIVEQYSSIPDRHIKIKYKPEDEYSVMANELARDMFGNIIGNSVKHSKGLLNIDIRVKRVYEKERGYYEVIIEDDGPGIRDDIKARLFQRHTLPKGGLGLYLVRKLAESYDGSVRVEDRIEGDYKKGSRFIILLPALD</sequence>
<dbReference type="InterPro" id="IPR050351">
    <property type="entry name" value="BphY/WalK/GraS-like"/>
</dbReference>
<evidence type="ECO:0000256" key="11">
    <source>
        <dbReference type="ARBA" id="ARBA00023136"/>
    </source>
</evidence>
<dbReference type="SUPFAM" id="SSF55874">
    <property type="entry name" value="ATPase domain of HSP90 chaperone/DNA topoisomerase II/histidine kinase"/>
    <property type="match status" value="1"/>
</dbReference>
<dbReference type="Proteomes" id="UP001320159">
    <property type="component" value="Unassembled WGS sequence"/>
</dbReference>
<evidence type="ECO:0000256" key="3">
    <source>
        <dbReference type="ARBA" id="ARBA00012438"/>
    </source>
</evidence>
<name>A0AAP2RD34_9EURY</name>
<keyword evidence="5" id="KW-0812">Transmembrane</keyword>
<dbReference type="Pfam" id="PF13426">
    <property type="entry name" value="PAS_9"/>
    <property type="match status" value="1"/>
</dbReference>
<dbReference type="GO" id="GO:0005524">
    <property type="term" value="F:ATP binding"/>
    <property type="evidence" value="ECO:0007669"/>
    <property type="project" value="UniProtKB-KW"/>
</dbReference>
<evidence type="ECO:0000256" key="2">
    <source>
        <dbReference type="ARBA" id="ARBA00004141"/>
    </source>
</evidence>
<gene>
    <name evidence="16" type="ORF">CUJ83_03435</name>
</gene>
<dbReference type="InterPro" id="IPR003594">
    <property type="entry name" value="HATPase_dom"/>
</dbReference>
<keyword evidence="12" id="KW-0175">Coiled coil</keyword>
<protein>
    <recommendedName>
        <fullName evidence="3">histidine kinase</fullName>
        <ecNumber evidence="3">2.7.13.3</ecNumber>
    </recommendedName>
</protein>
<keyword evidence="6" id="KW-0547">Nucleotide-binding</keyword>
<dbReference type="Pfam" id="PF02518">
    <property type="entry name" value="HATPase_c"/>
    <property type="match status" value="1"/>
</dbReference>
<feature type="coiled-coil region" evidence="12">
    <location>
        <begin position="8"/>
        <end position="38"/>
    </location>
</feature>
<evidence type="ECO:0000256" key="7">
    <source>
        <dbReference type="ARBA" id="ARBA00022777"/>
    </source>
</evidence>
<keyword evidence="10" id="KW-0902">Two-component regulatory system</keyword>
<keyword evidence="9" id="KW-1133">Transmembrane helix</keyword>
<dbReference type="EC" id="2.7.13.3" evidence="3"/>
<dbReference type="GO" id="GO:0030295">
    <property type="term" value="F:protein kinase activator activity"/>
    <property type="evidence" value="ECO:0007669"/>
    <property type="project" value="TreeGrafter"/>
</dbReference>
<dbReference type="PRINTS" id="PR00344">
    <property type="entry name" value="BCTRLSENSOR"/>
</dbReference>
<comment type="catalytic activity">
    <reaction evidence="1">
        <text>ATP + protein L-histidine = ADP + protein N-phospho-L-histidine.</text>
        <dbReference type="EC" id="2.7.13.3"/>
    </reaction>
</comment>
<dbReference type="InterPro" id="IPR036890">
    <property type="entry name" value="HATPase_C_sf"/>
</dbReference>
<keyword evidence="4" id="KW-0808">Transferase</keyword>
<evidence type="ECO:0000256" key="12">
    <source>
        <dbReference type="SAM" id="Coils"/>
    </source>
</evidence>
<feature type="domain" description="Histidine kinase" evidence="13">
    <location>
        <begin position="183"/>
        <end position="396"/>
    </location>
</feature>
<keyword evidence="17" id="KW-1185">Reference proteome</keyword>
<dbReference type="InterPro" id="IPR005467">
    <property type="entry name" value="His_kinase_dom"/>
</dbReference>
<evidence type="ECO:0000256" key="8">
    <source>
        <dbReference type="ARBA" id="ARBA00022840"/>
    </source>
</evidence>
<evidence type="ECO:0000256" key="6">
    <source>
        <dbReference type="ARBA" id="ARBA00022741"/>
    </source>
</evidence>
<proteinExistence type="predicted"/>
<dbReference type="PROSITE" id="PS50109">
    <property type="entry name" value="HIS_KIN"/>
    <property type="match status" value="1"/>
</dbReference>
<dbReference type="GO" id="GO:0007234">
    <property type="term" value="P:osmosensory signaling via phosphorelay pathway"/>
    <property type="evidence" value="ECO:0007669"/>
    <property type="project" value="TreeGrafter"/>
</dbReference>
<accession>A0AAP2RD34</accession>
<dbReference type="NCBIfam" id="TIGR00229">
    <property type="entry name" value="sensory_box"/>
    <property type="match status" value="1"/>
</dbReference>
<evidence type="ECO:0000259" key="14">
    <source>
        <dbReference type="PROSITE" id="PS50112"/>
    </source>
</evidence>
<dbReference type="SUPFAM" id="SSF55785">
    <property type="entry name" value="PYP-like sensor domain (PAS domain)"/>
    <property type="match status" value="1"/>
</dbReference>
<dbReference type="GO" id="GO:0016020">
    <property type="term" value="C:membrane"/>
    <property type="evidence" value="ECO:0007669"/>
    <property type="project" value="UniProtKB-SubCell"/>
</dbReference>
<evidence type="ECO:0000313" key="16">
    <source>
        <dbReference type="EMBL" id="MCD1294047.1"/>
    </source>
</evidence>
<evidence type="ECO:0000313" key="17">
    <source>
        <dbReference type="Proteomes" id="UP001320159"/>
    </source>
</evidence>
<evidence type="ECO:0000256" key="9">
    <source>
        <dbReference type="ARBA" id="ARBA00022989"/>
    </source>
</evidence>
<dbReference type="AlphaFoldDB" id="A0AAP2RD34"/>
<evidence type="ECO:0000256" key="10">
    <source>
        <dbReference type="ARBA" id="ARBA00023012"/>
    </source>
</evidence>
<dbReference type="InterPro" id="IPR004358">
    <property type="entry name" value="Sig_transdc_His_kin-like_C"/>
</dbReference>
<dbReference type="RefSeq" id="WP_230740633.1">
    <property type="nucleotide sequence ID" value="NZ_PGCK01000002.1"/>
</dbReference>
<dbReference type="InterPro" id="IPR000700">
    <property type="entry name" value="PAS-assoc_C"/>
</dbReference>
<dbReference type="PROSITE" id="PS50112">
    <property type="entry name" value="PAS"/>
    <property type="match status" value="1"/>
</dbReference>
<dbReference type="GO" id="GO:0000156">
    <property type="term" value="F:phosphorelay response regulator activity"/>
    <property type="evidence" value="ECO:0007669"/>
    <property type="project" value="TreeGrafter"/>
</dbReference>